<comment type="subcellular location">
    <subcellularLocation>
        <location evidence="9">Cytoplasm</location>
    </subcellularLocation>
</comment>
<dbReference type="CDD" id="cd01335">
    <property type="entry name" value="Radical_SAM"/>
    <property type="match status" value="1"/>
</dbReference>
<dbReference type="GO" id="GO:0051539">
    <property type="term" value="F:4 iron, 4 sulfur cluster binding"/>
    <property type="evidence" value="ECO:0007669"/>
    <property type="project" value="UniProtKB-UniRule"/>
</dbReference>
<dbReference type="InterPro" id="IPR013785">
    <property type="entry name" value="Aldolase_TIM"/>
</dbReference>
<dbReference type="PROSITE" id="PS51918">
    <property type="entry name" value="RADICAL_SAM"/>
    <property type="match status" value="1"/>
</dbReference>
<dbReference type="InterPro" id="IPR007197">
    <property type="entry name" value="rSAM"/>
</dbReference>
<dbReference type="SUPFAM" id="SSF102114">
    <property type="entry name" value="Radical SAM enzymes"/>
    <property type="match status" value="1"/>
</dbReference>
<dbReference type="GO" id="GO:0006779">
    <property type="term" value="P:porphyrin-containing compound biosynthetic process"/>
    <property type="evidence" value="ECO:0007669"/>
    <property type="project" value="InterPro"/>
</dbReference>
<feature type="domain" description="Radical SAM core" evidence="10">
    <location>
        <begin position="6"/>
        <end position="233"/>
    </location>
</feature>
<dbReference type="InterPro" id="IPR004559">
    <property type="entry name" value="HemW-like"/>
</dbReference>
<dbReference type="SFLD" id="SFLDS00029">
    <property type="entry name" value="Radical_SAM"/>
    <property type="match status" value="1"/>
</dbReference>
<evidence type="ECO:0000256" key="1">
    <source>
        <dbReference type="ARBA" id="ARBA00006100"/>
    </source>
</evidence>
<dbReference type="GO" id="GO:0005737">
    <property type="term" value="C:cytoplasm"/>
    <property type="evidence" value="ECO:0007669"/>
    <property type="project" value="UniProtKB-SubCell"/>
</dbReference>
<dbReference type="InterPro" id="IPR006638">
    <property type="entry name" value="Elp3/MiaA/NifB-like_rSAM"/>
</dbReference>
<protein>
    <recommendedName>
        <fullName evidence="2 9">Heme chaperone HemW</fullName>
    </recommendedName>
</protein>
<dbReference type="Pfam" id="PF04055">
    <property type="entry name" value="Radical_SAM"/>
    <property type="match status" value="1"/>
</dbReference>
<dbReference type="InterPro" id="IPR034505">
    <property type="entry name" value="Coproporphyrinogen-III_oxidase"/>
</dbReference>
<keyword evidence="12" id="KW-1185">Reference proteome</keyword>
<sequence>MTATGAPAAAVRHLYLHLPFCAHRCGYCDFVTVVGRAQEHGPYVDALLVELERERHVLSSPLETVFLGGGTPTFTHLDALRRVLEALPAAGEVTVEANPETVTPELAALLREGGVTRVSLGAQTFAPRLLEVLERVSGPDDVRHAVHTLRDACFDNISLDLVYGIPGQEPADLDRDLAEALALAPEHLSCYELEAKPGTRFTHAFGDELARQAEAMEGYFEHVVETLTGAGYRWYETANFCLDGGRAGGRDLRARHNLGIWRGRSYLGVGIGAVSTLAGVRRRNLPSLGRYVGALRAGESPPREVEELDAATKARERLMLGLRLDEPLLRAGLEEAIDERALERLVAGGLVERVGVRSGTVLDEQALRLTRRGRFLGGGVTAELLA</sequence>
<evidence type="ECO:0000256" key="7">
    <source>
        <dbReference type="ARBA" id="ARBA00023014"/>
    </source>
</evidence>
<evidence type="ECO:0000313" key="12">
    <source>
        <dbReference type="Proteomes" id="UP000254134"/>
    </source>
</evidence>
<evidence type="ECO:0000256" key="9">
    <source>
        <dbReference type="RuleBase" id="RU364116"/>
    </source>
</evidence>
<dbReference type="GO" id="GO:0046872">
    <property type="term" value="F:metal ion binding"/>
    <property type="evidence" value="ECO:0007669"/>
    <property type="project" value="UniProtKB-UniRule"/>
</dbReference>
<evidence type="ECO:0000313" key="11">
    <source>
        <dbReference type="EMBL" id="RDI73406.1"/>
    </source>
</evidence>
<accession>A0A7M2YTJ5</accession>
<keyword evidence="5 9" id="KW-0479">Metal-binding</keyword>
<dbReference type="SMART" id="SM00729">
    <property type="entry name" value="Elp3"/>
    <property type="match status" value="1"/>
</dbReference>
<dbReference type="Gene3D" id="3.20.20.70">
    <property type="entry name" value="Aldolase class I"/>
    <property type="match status" value="1"/>
</dbReference>
<dbReference type="PANTHER" id="PTHR13932:SF5">
    <property type="entry name" value="RADICAL S-ADENOSYL METHIONINE DOMAIN-CONTAINING PROTEIN 1, MITOCHONDRIAL"/>
    <property type="match status" value="1"/>
</dbReference>
<reference evidence="12" key="2">
    <citation type="journal article" date="2019" name="MicrobiologyOpen">
        <title>High-quality draft genome sequence of Gaiella occulta isolated from a 150 meter deep mineral water borehole and comparison with the genome sequences of other deep-branching lineages of the phylum Actinobacteria.</title>
        <authorList>
            <person name="Severino R."/>
            <person name="Froufe H.J.C."/>
            <person name="Barroso C."/>
            <person name="Albuquerque L."/>
            <person name="Lobo-da-Cunha A."/>
            <person name="da Costa M.S."/>
            <person name="Egas C."/>
        </authorList>
    </citation>
    <scope>NUCLEOTIDE SEQUENCE [LARGE SCALE GENOMIC DNA]</scope>
    <source>
        <strain evidence="12">F2-233</strain>
    </source>
</reference>
<keyword evidence="3 9" id="KW-0349">Heme</keyword>
<evidence type="ECO:0000259" key="10">
    <source>
        <dbReference type="PROSITE" id="PS51918"/>
    </source>
</evidence>
<dbReference type="SFLD" id="SFLDG01065">
    <property type="entry name" value="anaerobic_coproporphyrinogen-I"/>
    <property type="match status" value="1"/>
</dbReference>
<keyword evidence="9" id="KW-0963">Cytoplasm</keyword>
<dbReference type="OrthoDB" id="9808022at2"/>
<dbReference type="SFLD" id="SFLDG01082">
    <property type="entry name" value="B12-binding_domain_containing"/>
    <property type="match status" value="1"/>
</dbReference>
<name>A0A7M2YTJ5_9ACTN</name>
<reference evidence="11 12" key="1">
    <citation type="submission" date="2018-07" db="EMBL/GenBank/DDBJ databases">
        <title>High-quality-draft genome sequence of Gaiella occulta.</title>
        <authorList>
            <person name="Severino R."/>
            <person name="Froufe H.J.C."/>
            <person name="Rainey F.A."/>
            <person name="Barroso C."/>
            <person name="Albuquerque L."/>
            <person name="Lobo-Da-Cunha A."/>
            <person name="Da Costa M.S."/>
            <person name="Egas C."/>
        </authorList>
    </citation>
    <scope>NUCLEOTIDE SEQUENCE [LARGE SCALE GENOMIC DNA]</scope>
    <source>
        <strain evidence="11 12">F2-233</strain>
    </source>
</reference>
<evidence type="ECO:0000256" key="2">
    <source>
        <dbReference type="ARBA" id="ARBA00017228"/>
    </source>
</evidence>
<comment type="function">
    <text evidence="9">Probably acts as a heme chaperone, transferring heme to an unknown acceptor. Binds one molecule of heme per monomer, possibly covalently. Binds 1 [4Fe-4S] cluster. The cluster is coordinated with 3 cysteines and an exchangeable S-adenosyl-L-methionine.</text>
</comment>
<evidence type="ECO:0000256" key="3">
    <source>
        <dbReference type="ARBA" id="ARBA00022617"/>
    </source>
</evidence>
<dbReference type="AlphaFoldDB" id="A0A7M2YTJ5"/>
<dbReference type="SFLD" id="SFLDF00562">
    <property type="entry name" value="HemN-like__clustered_with_heat"/>
    <property type="match status" value="1"/>
</dbReference>
<proteinExistence type="inferred from homology"/>
<dbReference type="GO" id="GO:0004109">
    <property type="term" value="F:coproporphyrinogen oxidase activity"/>
    <property type="evidence" value="ECO:0007669"/>
    <property type="project" value="InterPro"/>
</dbReference>
<evidence type="ECO:0000256" key="5">
    <source>
        <dbReference type="ARBA" id="ARBA00022723"/>
    </source>
</evidence>
<keyword evidence="6 9" id="KW-0408">Iron</keyword>
<dbReference type="Proteomes" id="UP000254134">
    <property type="component" value="Unassembled WGS sequence"/>
</dbReference>
<comment type="similarity">
    <text evidence="1">Belongs to the anaerobic coproporphyrinogen-III oxidase family. HemW subfamily.</text>
</comment>
<dbReference type="InterPro" id="IPR058240">
    <property type="entry name" value="rSAM_sf"/>
</dbReference>
<keyword evidence="4 9" id="KW-0949">S-adenosyl-L-methionine</keyword>
<keyword evidence="9" id="KW-0004">4Fe-4S</keyword>
<dbReference type="NCBIfam" id="TIGR00539">
    <property type="entry name" value="hemN_rel"/>
    <property type="match status" value="1"/>
</dbReference>
<keyword evidence="7 9" id="KW-0411">Iron-sulfur</keyword>
<evidence type="ECO:0000256" key="6">
    <source>
        <dbReference type="ARBA" id="ARBA00023004"/>
    </source>
</evidence>
<organism evidence="11 12">
    <name type="scientific">Gaiella occulta</name>
    <dbReference type="NCBI Taxonomy" id="1002870"/>
    <lineage>
        <taxon>Bacteria</taxon>
        <taxon>Bacillati</taxon>
        <taxon>Actinomycetota</taxon>
        <taxon>Thermoleophilia</taxon>
        <taxon>Gaiellales</taxon>
        <taxon>Gaiellaceae</taxon>
        <taxon>Gaiella</taxon>
    </lineage>
</organism>
<dbReference type="RefSeq" id="WP_114797167.1">
    <property type="nucleotide sequence ID" value="NZ_QQZY01000009.1"/>
</dbReference>
<comment type="caution">
    <text evidence="11">The sequence shown here is derived from an EMBL/GenBank/DDBJ whole genome shotgun (WGS) entry which is preliminary data.</text>
</comment>
<evidence type="ECO:0000256" key="4">
    <source>
        <dbReference type="ARBA" id="ARBA00022691"/>
    </source>
</evidence>
<dbReference type="EMBL" id="QQZY01000009">
    <property type="protein sequence ID" value="RDI73406.1"/>
    <property type="molecule type" value="Genomic_DNA"/>
</dbReference>
<gene>
    <name evidence="11" type="ORF">Gocc_2762</name>
</gene>
<keyword evidence="8 9" id="KW-0143">Chaperone</keyword>
<evidence type="ECO:0000256" key="8">
    <source>
        <dbReference type="ARBA" id="ARBA00023186"/>
    </source>
</evidence>
<dbReference type="PANTHER" id="PTHR13932">
    <property type="entry name" value="COPROPORPHYRINIGEN III OXIDASE"/>
    <property type="match status" value="1"/>
</dbReference>